<protein>
    <submittedName>
        <fullName evidence="1">Uncharacterized protein</fullName>
    </submittedName>
</protein>
<keyword evidence="2" id="KW-1185">Reference proteome</keyword>
<dbReference type="Proteomes" id="UP001199916">
    <property type="component" value="Unassembled WGS sequence"/>
</dbReference>
<name>A0ABS8YIN8_9BACL</name>
<evidence type="ECO:0000313" key="1">
    <source>
        <dbReference type="EMBL" id="MCE5171631.1"/>
    </source>
</evidence>
<proteinExistence type="predicted"/>
<evidence type="ECO:0000313" key="2">
    <source>
        <dbReference type="Proteomes" id="UP001199916"/>
    </source>
</evidence>
<sequence>MWLTKKLQVNPDKGVRIMCELIEHRKLYVKDKAIFIAGEQKIEEARPYLEAALADYRIPPAESDPIRGGGRAHSRRICDQATIALDKLNQG</sequence>
<reference evidence="1 2" key="1">
    <citation type="submission" date="2021-11" db="EMBL/GenBank/DDBJ databases">
        <title>Draft genome sequence of Paenibacillus profundus YoMME, a new Gram-positive bacteria with exoelectrogenic properties.</title>
        <authorList>
            <person name="Hubenova Y."/>
            <person name="Hubenova E."/>
            <person name="Manasiev Y."/>
            <person name="Peykov S."/>
            <person name="Mitov M."/>
        </authorList>
    </citation>
    <scope>NUCLEOTIDE SEQUENCE [LARGE SCALE GENOMIC DNA]</scope>
    <source>
        <strain evidence="1 2">YoMME</strain>
    </source>
</reference>
<comment type="caution">
    <text evidence="1">The sequence shown here is derived from an EMBL/GenBank/DDBJ whole genome shotgun (WGS) entry which is preliminary data.</text>
</comment>
<dbReference type="EMBL" id="JAJNBZ010000019">
    <property type="protein sequence ID" value="MCE5171631.1"/>
    <property type="molecule type" value="Genomic_DNA"/>
</dbReference>
<accession>A0ABS8YIN8</accession>
<organism evidence="1 2">
    <name type="scientific">Paenibacillus profundus</name>
    <dbReference type="NCBI Taxonomy" id="1173085"/>
    <lineage>
        <taxon>Bacteria</taxon>
        <taxon>Bacillati</taxon>
        <taxon>Bacillota</taxon>
        <taxon>Bacilli</taxon>
        <taxon>Bacillales</taxon>
        <taxon>Paenibacillaceae</taxon>
        <taxon>Paenibacillus</taxon>
    </lineage>
</organism>
<gene>
    <name evidence="1" type="ORF">LQV63_20290</name>
</gene>